<dbReference type="EMBL" id="PGCJ01000062">
    <property type="protein sequence ID" value="PLW53423.1"/>
    <property type="molecule type" value="Genomic_DNA"/>
</dbReference>
<dbReference type="Proteomes" id="UP000235392">
    <property type="component" value="Unassembled WGS sequence"/>
</dbReference>
<evidence type="ECO:0000256" key="1">
    <source>
        <dbReference type="SAM" id="MobiDB-lite"/>
    </source>
</evidence>
<evidence type="ECO:0000313" key="2">
    <source>
        <dbReference type="EMBL" id="PLW17682.1"/>
    </source>
</evidence>
<proteinExistence type="predicted"/>
<evidence type="ECO:0000313" key="6">
    <source>
        <dbReference type="Proteomes" id="UP000235392"/>
    </source>
</evidence>
<gene>
    <name evidence="4" type="ORF">PCANC_06122</name>
    <name evidence="2" type="ORF">PCANC_10887</name>
    <name evidence="3" type="ORF">PCASD_20994</name>
</gene>
<dbReference type="AlphaFoldDB" id="A0A2N5SWS3"/>
<reference evidence="5 6" key="1">
    <citation type="submission" date="2017-11" db="EMBL/GenBank/DDBJ databases">
        <title>De novo assembly and phasing of dikaryotic genomes from two isolates of Puccinia coronata f. sp. avenae, the causal agent of oat crown rust.</title>
        <authorList>
            <person name="Miller M.E."/>
            <person name="Zhang Y."/>
            <person name="Omidvar V."/>
            <person name="Sperschneider J."/>
            <person name="Schwessinger B."/>
            <person name="Raley C."/>
            <person name="Palmer J.M."/>
            <person name="Garnica D."/>
            <person name="Upadhyaya N."/>
            <person name="Rathjen J."/>
            <person name="Taylor J.M."/>
            <person name="Park R.F."/>
            <person name="Dodds P.N."/>
            <person name="Hirsch C.D."/>
            <person name="Kianian S.F."/>
            <person name="Figueroa M."/>
        </authorList>
    </citation>
    <scope>NUCLEOTIDE SEQUENCE [LARGE SCALE GENOMIC DNA]</scope>
    <source>
        <strain evidence="2">12NC29</strain>
        <strain evidence="3">12SD80</strain>
    </source>
</reference>
<sequence length="72" mass="8210">METRKSESTVINLDSQDRPITELFWLLTPEASLIANDLYPMELRPQVHNRLPHPFSPVSTNSRQAFVSSRGS</sequence>
<evidence type="ECO:0000313" key="5">
    <source>
        <dbReference type="Proteomes" id="UP000235388"/>
    </source>
</evidence>
<accession>A0A2N5SWS3</accession>
<feature type="region of interest" description="Disordered" evidence="1">
    <location>
        <begin position="50"/>
        <end position="72"/>
    </location>
</feature>
<dbReference type="Proteomes" id="UP000235388">
    <property type="component" value="Unassembled WGS sequence"/>
</dbReference>
<name>A0A2N5SWS3_9BASI</name>
<protein>
    <submittedName>
        <fullName evidence="2">Uncharacterized protein</fullName>
    </submittedName>
</protein>
<dbReference type="EMBL" id="PGCJ01000845">
    <property type="protein sequence ID" value="PLW17682.1"/>
    <property type="molecule type" value="Genomic_DNA"/>
</dbReference>
<organism evidence="2 5">
    <name type="scientific">Puccinia coronata f. sp. avenae</name>
    <dbReference type="NCBI Taxonomy" id="200324"/>
    <lineage>
        <taxon>Eukaryota</taxon>
        <taxon>Fungi</taxon>
        <taxon>Dikarya</taxon>
        <taxon>Basidiomycota</taxon>
        <taxon>Pucciniomycotina</taxon>
        <taxon>Pucciniomycetes</taxon>
        <taxon>Pucciniales</taxon>
        <taxon>Pucciniaceae</taxon>
        <taxon>Puccinia</taxon>
    </lineage>
</organism>
<evidence type="ECO:0000313" key="3">
    <source>
        <dbReference type="EMBL" id="PLW27952.1"/>
    </source>
</evidence>
<feature type="compositionally biased region" description="Polar residues" evidence="1">
    <location>
        <begin position="57"/>
        <end position="72"/>
    </location>
</feature>
<dbReference type="EMBL" id="PGCI01000384">
    <property type="protein sequence ID" value="PLW27952.1"/>
    <property type="molecule type" value="Genomic_DNA"/>
</dbReference>
<keyword evidence="5" id="KW-1185">Reference proteome</keyword>
<evidence type="ECO:0000313" key="4">
    <source>
        <dbReference type="EMBL" id="PLW53423.1"/>
    </source>
</evidence>
<comment type="caution">
    <text evidence="2">The sequence shown here is derived from an EMBL/GenBank/DDBJ whole genome shotgun (WGS) entry which is preliminary data.</text>
</comment>